<accession>A0ABT4CR39</accession>
<dbReference type="Proteomes" id="UP001079657">
    <property type="component" value="Unassembled WGS sequence"/>
</dbReference>
<sequence>MPRPREEIYIIVFNSSNESIHLYKILKDKRYDVEIMSTPCTISAGCSRAIKVQEREIHFVIEEIRRNKVSIRGIYKKVYKDSKFYYLKIQ</sequence>
<name>A0ABT4CR39_9CLOT</name>
<dbReference type="InterPro" id="IPR021778">
    <property type="entry name" value="Se/S_carrier-like"/>
</dbReference>
<evidence type="ECO:0000313" key="3">
    <source>
        <dbReference type="Proteomes" id="UP001079657"/>
    </source>
</evidence>
<protein>
    <submittedName>
        <fullName evidence="2">DUF3343 domain-containing protein</fullName>
    </submittedName>
</protein>
<feature type="domain" description="Putative Se/S carrier protein-like" evidence="1">
    <location>
        <begin position="9"/>
        <end position="76"/>
    </location>
</feature>
<dbReference type="EMBL" id="JAPQES010000002">
    <property type="protein sequence ID" value="MCY6370546.1"/>
    <property type="molecule type" value="Genomic_DNA"/>
</dbReference>
<dbReference type="Pfam" id="PF11823">
    <property type="entry name" value="Se_S_carrier"/>
    <property type="match status" value="1"/>
</dbReference>
<organism evidence="2 3">
    <name type="scientific">Clostridium ganghwense</name>
    <dbReference type="NCBI Taxonomy" id="312089"/>
    <lineage>
        <taxon>Bacteria</taxon>
        <taxon>Bacillati</taxon>
        <taxon>Bacillota</taxon>
        <taxon>Clostridia</taxon>
        <taxon>Eubacteriales</taxon>
        <taxon>Clostridiaceae</taxon>
        <taxon>Clostridium</taxon>
    </lineage>
</organism>
<evidence type="ECO:0000313" key="2">
    <source>
        <dbReference type="EMBL" id="MCY6370546.1"/>
    </source>
</evidence>
<gene>
    <name evidence="2" type="ORF">OXH55_07840</name>
</gene>
<dbReference type="RefSeq" id="WP_268049281.1">
    <property type="nucleotide sequence ID" value="NZ_JAPQES010000002.1"/>
</dbReference>
<comment type="caution">
    <text evidence="2">The sequence shown here is derived from an EMBL/GenBank/DDBJ whole genome shotgun (WGS) entry which is preliminary data.</text>
</comment>
<evidence type="ECO:0000259" key="1">
    <source>
        <dbReference type="Pfam" id="PF11823"/>
    </source>
</evidence>
<reference evidence="2" key="1">
    <citation type="submission" date="2022-12" db="EMBL/GenBank/DDBJ databases">
        <authorList>
            <person name="Wang J."/>
        </authorList>
    </citation>
    <scope>NUCLEOTIDE SEQUENCE</scope>
    <source>
        <strain evidence="2">HY-42-06</strain>
    </source>
</reference>
<proteinExistence type="predicted"/>
<keyword evidence="3" id="KW-1185">Reference proteome</keyword>